<accession>A0A164Z6I8</accession>
<organism evidence="1 2">
    <name type="scientific">Candidatus Synechococcus spongiarum</name>
    <dbReference type="NCBI Taxonomy" id="431041"/>
    <lineage>
        <taxon>Bacteria</taxon>
        <taxon>Bacillati</taxon>
        <taxon>Cyanobacteriota</taxon>
        <taxon>Cyanophyceae</taxon>
        <taxon>Synechococcales</taxon>
        <taxon>Synechococcaceae</taxon>
        <taxon>Synechococcus</taxon>
    </lineage>
</organism>
<sequence>MNQRLSVAVFASVVATVSPVNVLASEVASLFLLRKPQGSGSVHFSPEPWTMGRHQQLDNLFHGMPLRPEKVSYGEDSSGRGPAGWSRGGDCGFPGCSIASTSWLDQEQVDLDEDIELNALADDRLMDGQKFIQMTLSGLGEV</sequence>
<gene>
    <name evidence="1" type="ORF">FLM9_1460</name>
</gene>
<evidence type="ECO:0000313" key="2">
    <source>
        <dbReference type="Proteomes" id="UP000182631"/>
    </source>
</evidence>
<evidence type="ECO:0000313" key="1">
    <source>
        <dbReference type="EMBL" id="SAY39359.1"/>
    </source>
</evidence>
<reference evidence="2" key="1">
    <citation type="submission" date="2016-02" db="EMBL/GenBank/DDBJ databases">
        <authorList>
            <person name="liu f."/>
        </authorList>
    </citation>
    <scope>NUCLEOTIDE SEQUENCE [LARGE SCALE GENOMIC DNA]</scope>
</reference>
<keyword evidence="2" id="KW-1185">Reference proteome</keyword>
<proteinExistence type="predicted"/>
<protein>
    <submittedName>
        <fullName evidence="1">Uncharacterized protein</fullName>
    </submittedName>
</protein>
<dbReference type="EMBL" id="FITM01000157">
    <property type="protein sequence ID" value="SAY39359.1"/>
    <property type="molecule type" value="Genomic_DNA"/>
</dbReference>
<dbReference type="Proteomes" id="UP000182631">
    <property type="component" value="Unassembled WGS sequence"/>
</dbReference>
<dbReference type="AlphaFoldDB" id="A0A164Z6I8"/>
<name>A0A164Z6I8_9SYNE</name>